<dbReference type="GO" id="GO:0008652">
    <property type="term" value="P:amino acid biosynthetic process"/>
    <property type="evidence" value="ECO:0007669"/>
    <property type="project" value="UniProtKB-KW"/>
</dbReference>
<dbReference type="GO" id="GO:0005829">
    <property type="term" value="C:cytosol"/>
    <property type="evidence" value="ECO:0007669"/>
    <property type="project" value="TreeGrafter"/>
</dbReference>
<dbReference type="PANTHER" id="PTHR21089">
    <property type="entry name" value="SHIKIMATE DEHYDROGENASE"/>
    <property type="match status" value="1"/>
</dbReference>
<evidence type="ECO:0000256" key="5">
    <source>
        <dbReference type="ARBA" id="ARBA00023002"/>
    </source>
</evidence>
<keyword evidence="5 8" id="KW-0560">Oxidoreductase</keyword>
<feature type="binding site" evidence="8">
    <location>
        <position position="214"/>
    </location>
    <ligand>
        <name>shikimate</name>
        <dbReference type="ChEBI" id="CHEBI:36208"/>
    </ligand>
</feature>
<evidence type="ECO:0000313" key="13">
    <source>
        <dbReference type="Proteomes" id="UP000294862"/>
    </source>
</evidence>
<dbReference type="GO" id="GO:0009423">
    <property type="term" value="P:chorismate biosynthetic process"/>
    <property type="evidence" value="ECO:0007669"/>
    <property type="project" value="UniProtKB-UniRule"/>
</dbReference>
<dbReference type="Pfam" id="PF01488">
    <property type="entry name" value="Shikimate_DH"/>
    <property type="match status" value="1"/>
</dbReference>
<feature type="domain" description="Shikimate dehydrogenase substrate binding N-terminal" evidence="10">
    <location>
        <begin position="6"/>
        <end position="88"/>
    </location>
</feature>
<dbReference type="InterPro" id="IPR036291">
    <property type="entry name" value="NAD(P)-bd_dom_sf"/>
</dbReference>
<dbReference type="SUPFAM" id="SSF51735">
    <property type="entry name" value="NAD(P)-binding Rossmann-fold domains"/>
    <property type="match status" value="1"/>
</dbReference>
<proteinExistence type="inferred from homology"/>
<feature type="active site" description="Proton acceptor" evidence="8">
    <location>
        <position position="65"/>
    </location>
</feature>
<protein>
    <recommendedName>
        <fullName evidence="2 8">Shikimate dehydrogenase (NADP(+))</fullName>
        <shortName evidence="8">SDH</shortName>
        <ecNumber evidence="2 8">1.1.1.25</ecNumber>
    </recommendedName>
</protein>
<feature type="binding site" evidence="8">
    <location>
        <begin position="149"/>
        <end position="154"/>
    </location>
    <ligand>
        <name>NADP(+)</name>
        <dbReference type="ChEBI" id="CHEBI:58349"/>
    </ligand>
</feature>
<dbReference type="Gene3D" id="3.40.50.10860">
    <property type="entry name" value="Leucine Dehydrogenase, chain A, domain 1"/>
    <property type="match status" value="1"/>
</dbReference>
<dbReference type="GO" id="GO:0009073">
    <property type="term" value="P:aromatic amino acid family biosynthetic process"/>
    <property type="evidence" value="ECO:0007669"/>
    <property type="project" value="UniProtKB-KW"/>
</dbReference>
<feature type="binding site" evidence="8">
    <location>
        <position position="86"/>
    </location>
    <ligand>
        <name>shikimate</name>
        <dbReference type="ChEBI" id="CHEBI:36208"/>
    </ligand>
</feature>
<evidence type="ECO:0000256" key="7">
    <source>
        <dbReference type="ARBA" id="ARBA00049442"/>
    </source>
</evidence>
<dbReference type="Gene3D" id="3.40.50.720">
    <property type="entry name" value="NAD(P)-binding Rossmann-like Domain"/>
    <property type="match status" value="1"/>
</dbReference>
<dbReference type="Proteomes" id="UP000294862">
    <property type="component" value="Unassembled WGS sequence"/>
</dbReference>
<keyword evidence="13" id="KW-1185">Reference proteome</keyword>
<organism evidence="12 13">
    <name type="scientific">Dokdonella fugitiva</name>
    <dbReference type="NCBI Taxonomy" id="328517"/>
    <lineage>
        <taxon>Bacteria</taxon>
        <taxon>Pseudomonadati</taxon>
        <taxon>Pseudomonadota</taxon>
        <taxon>Gammaproteobacteria</taxon>
        <taxon>Lysobacterales</taxon>
        <taxon>Rhodanobacteraceae</taxon>
        <taxon>Dokdonella</taxon>
    </lineage>
</organism>
<dbReference type="Pfam" id="PF08501">
    <property type="entry name" value="Shikimate_dh_N"/>
    <property type="match status" value="1"/>
</dbReference>
<sequence length="273" mass="28853">MNRYAVFGQPIAHSLSPRIHAAFGAQFGIAIDYRAIEAGRETFAATLEAFARDGGRGANVTLPLKEDAVVLCDALSDRARRCGSVNTLLREGERWAGDSTDGVGLLRDLARHGIDARGLRVLLLGAGGAARAAAFAFLDAGARELVVTNRTAARAQALAHVLGPPARTCAWDALRHQAAFDLVVNATSAGHAGDAFDWPLAAGATPAACYDLSYGRAARPFLAAARAAHARAMHDGLGMLVEQAAESFERWHGVRPETTPVHEQVRAMLDARG</sequence>
<comment type="subunit">
    <text evidence="8">Homodimer.</text>
</comment>
<evidence type="ECO:0000256" key="6">
    <source>
        <dbReference type="ARBA" id="ARBA00023141"/>
    </source>
</evidence>
<keyword evidence="4 8" id="KW-0521">NADP</keyword>
<accession>A0A4R2IC90</accession>
<dbReference type="EMBL" id="SLWQ01000003">
    <property type="protein sequence ID" value="TCO41098.1"/>
    <property type="molecule type" value="Genomic_DNA"/>
</dbReference>
<feature type="binding site" evidence="8">
    <location>
        <position position="61"/>
    </location>
    <ligand>
        <name>shikimate</name>
        <dbReference type="ChEBI" id="CHEBI:36208"/>
    </ligand>
</feature>
<dbReference type="AlphaFoldDB" id="A0A4R2IC90"/>
<dbReference type="EC" id="1.1.1.25" evidence="2 8"/>
<dbReference type="GO" id="GO:0050661">
    <property type="term" value="F:NADP binding"/>
    <property type="evidence" value="ECO:0007669"/>
    <property type="project" value="InterPro"/>
</dbReference>
<comment type="catalytic activity">
    <reaction evidence="7 8">
        <text>shikimate + NADP(+) = 3-dehydroshikimate + NADPH + H(+)</text>
        <dbReference type="Rhea" id="RHEA:17737"/>
        <dbReference type="ChEBI" id="CHEBI:15378"/>
        <dbReference type="ChEBI" id="CHEBI:16630"/>
        <dbReference type="ChEBI" id="CHEBI:36208"/>
        <dbReference type="ChEBI" id="CHEBI:57783"/>
        <dbReference type="ChEBI" id="CHEBI:58349"/>
        <dbReference type="EC" id="1.1.1.25"/>
    </reaction>
</comment>
<comment type="similarity">
    <text evidence="8">Belongs to the shikimate dehydrogenase family.</text>
</comment>
<dbReference type="OrthoDB" id="9776868at2"/>
<dbReference type="InterPro" id="IPR022893">
    <property type="entry name" value="Shikimate_DH_fam"/>
</dbReference>
<dbReference type="InterPro" id="IPR006151">
    <property type="entry name" value="Shikm_DH/Glu-tRNA_Rdtase"/>
</dbReference>
<dbReference type="HAMAP" id="MF_00222">
    <property type="entry name" value="Shikimate_DH_AroE"/>
    <property type="match status" value="1"/>
</dbReference>
<dbReference type="GO" id="GO:0019632">
    <property type="term" value="P:shikimate metabolic process"/>
    <property type="evidence" value="ECO:0007669"/>
    <property type="project" value="InterPro"/>
</dbReference>
<dbReference type="InterPro" id="IPR011342">
    <property type="entry name" value="Shikimate_DH"/>
</dbReference>
<comment type="pathway">
    <text evidence="1 8">Metabolic intermediate biosynthesis; chorismate biosynthesis; chorismate from D-erythrose 4-phosphate and phosphoenolpyruvate: step 4/7.</text>
</comment>
<dbReference type="NCBIfam" id="NF001310">
    <property type="entry name" value="PRK00258.1-2"/>
    <property type="match status" value="1"/>
</dbReference>
<evidence type="ECO:0000256" key="3">
    <source>
        <dbReference type="ARBA" id="ARBA00022605"/>
    </source>
</evidence>
<evidence type="ECO:0000256" key="1">
    <source>
        <dbReference type="ARBA" id="ARBA00004871"/>
    </source>
</evidence>
<evidence type="ECO:0000259" key="11">
    <source>
        <dbReference type="Pfam" id="PF18317"/>
    </source>
</evidence>
<feature type="binding site" evidence="8">
    <location>
        <begin position="14"/>
        <end position="16"/>
    </location>
    <ligand>
        <name>shikimate</name>
        <dbReference type="ChEBI" id="CHEBI:36208"/>
    </ligand>
</feature>
<dbReference type="InterPro" id="IPR046346">
    <property type="entry name" value="Aminoacid_DH-like_N_sf"/>
</dbReference>
<gene>
    <name evidence="8" type="primary">aroE</name>
    <name evidence="12" type="ORF">EV148_10317</name>
</gene>
<feature type="domain" description="SDH C-terminal" evidence="11">
    <location>
        <begin position="236"/>
        <end position="266"/>
    </location>
</feature>
<dbReference type="SUPFAM" id="SSF53223">
    <property type="entry name" value="Aminoacid dehydrogenase-like, N-terminal domain"/>
    <property type="match status" value="1"/>
</dbReference>
<dbReference type="PANTHER" id="PTHR21089:SF1">
    <property type="entry name" value="BIFUNCTIONAL 3-DEHYDROQUINATE DEHYDRATASE_SHIKIMATE DEHYDROGENASE, CHLOROPLASTIC"/>
    <property type="match status" value="1"/>
</dbReference>
<comment type="caution">
    <text evidence="12">The sequence shown here is derived from an EMBL/GenBank/DDBJ whole genome shotgun (WGS) entry which is preliminary data.</text>
</comment>
<dbReference type="RefSeq" id="WP_131995615.1">
    <property type="nucleotide sequence ID" value="NZ_SLWQ01000003.1"/>
</dbReference>
<reference evidence="12 13" key="1">
    <citation type="journal article" date="2015" name="Stand. Genomic Sci.">
        <title>Genomic Encyclopedia of Bacterial and Archaeal Type Strains, Phase III: the genomes of soil and plant-associated and newly described type strains.</title>
        <authorList>
            <person name="Whitman W.B."/>
            <person name="Woyke T."/>
            <person name="Klenk H.P."/>
            <person name="Zhou Y."/>
            <person name="Lilburn T.G."/>
            <person name="Beck B.J."/>
            <person name="De Vos P."/>
            <person name="Vandamme P."/>
            <person name="Eisen J.A."/>
            <person name="Garrity G."/>
            <person name="Hugenholtz P."/>
            <person name="Kyrpides N.C."/>
        </authorList>
    </citation>
    <scope>NUCLEOTIDE SEQUENCE [LARGE SCALE GENOMIC DNA]</scope>
    <source>
        <strain evidence="12 13">A3</strain>
    </source>
</reference>
<comment type="function">
    <text evidence="8">Involved in the biosynthesis of the chorismate, which leads to the biosynthesis of aromatic amino acids. Catalyzes the reversible NADPH linked reduction of 3-dehydroshikimate (DHSA) to yield shikimate (SA).</text>
</comment>
<dbReference type="InterPro" id="IPR013708">
    <property type="entry name" value="Shikimate_DH-bd_N"/>
</dbReference>
<feature type="binding site" evidence="8">
    <location>
        <position position="243"/>
    </location>
    <ligand>
        <name>shikimate</name>
        <dbReference type="ChEBI" id="CHEBI:36208"/>
    </ligand>
</feature>
<keyword evidence="3 8" id="KW-0028">Amino-acid biosynthesis</keyword>
<dbReference type="Pfam" id="PF18317">
    <property type="entry name" value="SDH_C"/>
    <property type="match status" value="1"/>
</dbReference>
<dbReference type="UniPathway" id="UPA00053">
    <property type="reaction ID" value="UER00087"/>
</dbReference>
<evidence type="ECO:0000313" key="12">
    <source>
        <dbReference type="EMBL" id="TCO41098.1"/>
    </source>
</evidence>
<keyword evidence="6 8" id="KW-0057">Aromatic amino acid biosynthesis</keyword>
<feature type="binding site" evidence="8">
    <location>
        <position position="236"/>
    </location>
    <ligand>
        <name>NADP(+)</name>
        <dbReference type="ChEBI" id="CHEBI:58349"/>
    </ligand>
</feature>
<dbReference type="InterPro" id="IPR041121">
    <property type="entry name" value="SDH_C"/>
</dbReference>
<feature type="binding site" evidence="8">
    <location>
        <position position="101"/>
    </location>
    <ligand>
        <name>shikimate</name>
        <dbReference type="ChEBI" id="CHEBI:36208"/>
    </ligand>
</feature>
<evidence type="ECO:0000256" key="8">
    <source>
        <dbReference type="HAMAP-Rule" id="MF_00222"/>
    </source>
</evidence>
<feature type="binding site" evidence="8">
    <location>
        <position position="77"/>
    </location>
    <ligand>
        <name>NADP(+)</name>
        <dbReference type="ChEBI" id="CHEBI:58349"/>
    </ligand>
</feature>
<evidence type="ECO:0000256" key="4">
    <source>
        <dbReference type="ARBA" id="ARBA00022857"/>
    </source>
</evidence>
<feature type="binding site" evidence="8">
    <location>
        <begin position="125"/>
        <end position="129"/>
    </location>
    <ligand>
        <name>NADP(+)</name>
        <dbReference type="ChEBI" id="CHEBI:58349"/>
    </ligand>
</feature>
<dbReference type="NCBIfam" id="TIGR00507">
    <property type="entry name" value="aroE"/>
    <property type="match status" value="1"/>
</dbReference>
<feature type="domain" description="Quinate/shikimate 5-dehydrogenase/glutamyl-tRNA reductase" evidence="9">
    <location>
        <begin position="115"/>
        <end position="191"/>
    </location>
</feature>
<evidence type="ECO:0000259" key="10">
    <source>
        <dbReference type="Pfam" id="PF08501"/>
    </source>
</evidence>
<evidence type="ECO:0000259" key="9">
    <source>
        <dbReference type="Pfam" id="PF01488"/>
    </source>
</evidence>
<name>A0A4R2IC90_9GAMM</name>
<feature type="binding site" evidence="8">
    <location>
        <position position="212"/>
    </location>
    <ligand>
        <name>NADP(+)</name>
        <dbReference type="ChEBI" id="CHEBI:58349"/>
    </ligand>
</feature>
<dbReference type="GO" id="GO:0004764">
    <property type="term" value="F:shikimate 3-dehydrogenase (NADP+) activity"/>
    <property type="evidence" value="ECO:0007669"/>
    <property type="project" value="UniProtKB-UniRule"/>
</dbReference>
<evidence type="ECO:0000256" key="2">
    <source>
        <dbReference type="ARBA" id="ARBA00012962"/>
    </source>
</evidence>